<dbReference type="SMART" id="SM00304">
    <property type="entry name" value="HAMP"/>
    <property type="match status" value="1"/>
</dbReference>
<keyword evidence="2" id="KW-1003">Cell membrane</keyword>
<dbReference type="Pfam" id="PF00672">
    <property type="entry name" value="HAMP"/>
    <property type="match status" value="1"/>
</dbReference>
<keyword evidence="4 6" id="KW-0807">Transducer</keyword>
<evidence type="ECO:0000256" key="1">
    <source>
        <dbReference type="ARBA" id="ARBA00004236"/>
    </source>
</evidence>
<comment type="subcellular location">
    <subcellularLocation>
        <location evidence="1">Cell membrane</location>
    </subcellularLocation>
</comment>
<dbReference type="Pfam" id="PF00015">
    <property type="entry name" value="MCPsignal"/>
    <property type="match status" value="1"/>
</dbReference>
<feature type="transmembrane region" description="Helical" evidence="7">
    <location>
        <begin position="14"/>
        <end position="37"/>
    </location>
</feature>
<dbReference type="PROSITE" id="PS50111">
    <property type="entry name" value="CHEMOTAXIS_TRANSDUC_2"/>
    <property type="match status" value="1"/>
</dbReference>
<sequence>METRKMKFSLRKKLVLLISVLAVITYSISAICIQFVYPLMENVPMSKEFFTIIVLLLGAIWSAILAFIVAGFITKPLKDLEHSAIKAANGDLQEKVQVSRSDDEIRSLGLAFNQMLKSLREMIERIDENFAMTNKKVHDISSESSVATEQAEAIATTISEISQGTENSAVATQSVAELVDEVIRIAEEVQLKAKQSEQVSEELVGDLNKSKLAMHSLISGIEKLAVGNQKSLETVKKLEENAVKVEHIIQLVGDIATQTNLLALNASIEAARAGEHGKGFAVVAEEVRKLADESAKAVQGISELIKNIQEEVRNVVSQISNQVESANQEAQKGTETHAVIEEMTQTVDQMNAAVTMIKDLVDKQMHAMQETSAQSQQVAAIAEETSAGAQQVAASTEAQTSVIDTVDILVKELQEQANQLKTDMNKFKV</sequence>
<keyword evidence="11" id="KW-1185">Reference proteome</keyword>
<comment type="caution">
    <text evidence="10">The sequence shown here is derived from an EMBL/GenBank/DDBJ whole genome shotgun (WGS) entry which is preliminary data.</text>
</comment>
<evidence type="ECO:0000256" key="4">
    <source>
        <dbReference type="ARBA" id="ARBA00023224"/>
    </source>
</evidence>
<evidence type="ECO:0000313" key="10">
    <source>
        <dbReference type="EMBL" id="MBD7938730.1"/>
    </source>
</evidence>
<comment type="similarity">
    <text evidence="5">Belongs to the methyl-accepting chemotaxis (MCP) protein family.</text>
</comment>
<dbReference type="PANTHER" id="PTHR32089">
    <property type="entry name" value="METHYL-ACCEPTING CHEMOTAXIS PROTEIN MCPB"/>
    <property type="match status" value="1"/>
</dbReference>
<proteinExistence type="inferred from homology"/>
<evidence type="ECO:0000256" key="3">
    <source>
        <dbReference type="ARBA" id="ARBA00023136"/>
    </source>
</evidence>
<dbReference type="PROSITE" id="PS50885">
    <property type="entry name" value="HAMP"/>
    <property type="match status" value="1"/>
</dbReference>
<keyword evidence="7" id="KW-0812">Transmembrane</keyword>
<keyword evidence="3 7" id="KW-0472">Membrane</keyword>
<reference evidence="10 11" key="1">
    <citation type="submission" date="2020-08" db="EMBL/GenBank/DDBJ databases">
        <title>A Genomic Blueprint of the Chicken Gut Microbiome.</title>
        <authorList>
            <person name="Gilroy R."/>
            <person name="Ravi A."/>
            <person name="Getino M."/>
            <person name="Pursley I."/>
            <person name="Horton D.L."/>
            <person name="Alikhan N.-F."/>
            <person name="Baker D."/>
            <person name="Gharbi K."/>
            <person name="Hall N."/>
            <person name="Watson M."/>
            <person name="Adriaenssens E.M."/>
            <person name="Foster-Nyarko E."/>
            <person name="Jarju S."/>
            <person name="Secka A."/>
            <person name="Antonio M."/>
            <person name="Oren A."/>
            <person name="Chaudhuri R."/>
            <person name="La Ragione R.M."/>
            <person name="Hildebrand F."/>
            <person name="Pallen M.J."/>
        </authorList>
    </citation>
    <scope>NUCLEOTIDE SEQUENCE [LARGE SCALE GENOMIC DNA]</scope>
    <source>
        <strain evidence="10 11">Sa5YUA1</strain>
    </source>
</reference>
<dbReference type="CDD" id="cd06225">
    <property type="entry name" value="HAMP"/>
    <property type="match status" value="1"/>
</dbReference>
<dbReference type="Gene3D" id="1.10.287.950">
    <property type="entry name" value="Methyl-accepting chemotaxis protein"/>
    <property type="match status" value="1"/>
</dbReference>
<dbReference type="InterPro" id="IPR004089">
    <property type="entry name" value="MCPsignal_dom"/>
</dbReference>
<feature type="domain" description="Methyl-accepting transducer" evidence="8">
    <location>
        <begin position="143"/>
        <end position="393"/>
    </location>
</feature>
<evidence type="ECO:0000313" key="11">
    <source>
        <dbReference type="Proteomes" id="UP000657931"/>
    </source>
</evidence>
<feature type="domain" description="HAMP" evidence="9">
    <location>
        <begin position="71"/>
        <end position="124"/>
    </location>
</feature>
<dbReference type="InterPro" id="IPR004090">
    <property type="entry name" value="Chemotax_Me-accpt_rcpt"/>
</dbReference>
<dbReference type="PANTHER" id="PTHR32089:SF114">
    <property type="entry name" value="METHYL-ACCEPTING CHEMOTAXIS PROTEIN MCPB"/>
    <property type="match status" value="1"/>
</dbReference>
<evidence type="ECO:0000259" key="9">
    <source>
        <dbReference type="PROSITE" id="PS50885"/>
    </source>
</evidence>
<dbReference type="RefSeq" id="WP_191816242.1">
    <property type="nucleotide sequence ID" value="NZ_JACSQT010000009.1"/>
</dbReference>
<dbReference type="EMBL" id="JACSQT010000009">
    <property type="protein sequence ID" value="MBD7938730.1"/>
    <property type="molecule type" value="Genomic_DNA"/>
</dbReference>
<evidence type="ECO:0000259" key="8">
    <source>
        <dbReference type="PROSITE" id="PS50111"/>
    </source>
</evidence>
<evidence type="ECO:0000256" key="2">
    <source>
        <dbReference type="ARBA" id="ARBA00022475"/>
    </source>
</evidence>
<evidence type="ECO:0000256" key="7">
    <source>
        <dbReference type="SAM" id="Phobius"/>
    </source>
</evidence>
<organism evidence="10 11">
    <name type="scientific">Cytobacillus stercorigallinarum</name>
    <dbReference type="NCBI Taxonomy" id="2762240"/>
    <lineage>
        <taxon>Bacteria</taxon>
        <taxon>Bacillati</taxon>
        <taxon>Bacillota</taxon>
        <taxon>Bacilli</taxon>
        <taxon>Bacillales</taxon>
        <taxon>Bacillaceae</taxon>
        <taxon>Cytobacillus</taxon>
    </lineage>
</organism>
<gene>
    <name evidence="10" type="ORF">H9655_16975</name>
</gene>
<dbReference type="Proteomes" id="UP000657931">
    <property type="component" value="Unassembled WGS sequence"/>
</dbReference>
<evidence type="ECO:0000256" key="5">
    <source>
        <dbReference type="ARBA" id="ARBA00029447"/>
    </source>
</evidence>
<name>A0ABR8QT72_9BACI</name>
<dbReference type="SUPFAM" id="SSF58104">
    <property type="entry name" value="Methyl-accepting chemotaxis protein (MCP) signaling domain"/>
    <property type="match status" value="1"/>
</dbReference>
<dbReference type="SMART" id="SM00283">
    <property type="entry name" value="MA"/>
    <property type="match status" value="1"/>
</dbReference>
<dbReference type="InterPro" id="IPR003660">
    <property type="entry name" value="HAMP_dom"/>
</dbReference>
<evidence type="ECO:0000256" key="6">
    <source>
        <dbReference type="PROSITE-ProRule" id="PRU00284"/>
    </source>
</evidence>
<keyword evidence="7" id="KW-1133">Transmembrane helix</keyword>
<protein>
    <submittedName>
        <fullName evidence="10">HAMP domain-containing protein</fullName>
    </submittedName>
</protein>
<accession>A0ABR8QT72</accession>
<dbReference type="PRINTS" id="PR00260">
    <property type="entry name" value="CHEMTRNSDUCR"/>
</dbReference>
<feature type="transmembrane region" description="Helical" evidence="7">
    <location>
        <begin position="49"/>
        <end position="73"/>
    </location>
</feature>